<dbReference type="UniPathway" id="UPA00251">
    <property type="reaction ID" value="UER00324"/>
</dbReference>
<evidence type="ECO:0000256" key="12">
    <source>
        <dbReference type="ARBA" id="ARBA00023136"/>
    </source>
</evidence>
<dbReference type="AlphaFoldDB" id="A0A429V7A1"/>
<evidence type="ECO:0000256" key="11">
    <source>
        <dbReference type="ARBA" id="ARBA00023004"/>
    </source>
</evidence>
<comment type="subunit">
    <text evidence="14">Homodimer.</text>
</comment>
<name>A0A429V7A1_9SPHN</name>
<evidence type="ECO:0000256" key="4">
    <source>
        <dbReference type="ARBA" id="ARBA00017504"/>
    </source>
</evidence>
<evidence type="ECO:0000256" key="9">
    <source>
        <dbReference type="ARBA" id="ARBA00022989"/>
    </source>
</evidence>
<comment type="function">
    <text evidence="14 15">Catalyzes the oxidation of protoporphyrinogen IX to protoporphyrin IX.</text>
</comment>
<feature type="binding site" description="axial binding residue" evidence="14">
    <location>
        <position position="99"/>
    </location>
    <ligand>
        <name>heme</name>
        <dbReference type="ChEBI" id="CHEBI:30413"/>
    </ligand>
    <ligandPart>
        <name>Fe</name>
        <dbReference type="ChEBI" id="CHEBI:18248"/>
    </ligandPart>
</feature>
<evidence type="ECO:0000313" key="16">
    <source>
        <dbReference type="EMBL" id="RST29757.1"/>
    </source>
</evidence>
<dbReference type="GO" id="GO:0046872">
    <property type="term" value="F:metal ion binding"/>
    <property type="evidence" value="ECO:0007669"/>
    <property type="project" value="UniProtKB-UniRule"/>
</dbReference>
<accession>A0A429V7A1</accession>
<dbReference type="EC" id="1.3.99.-" evidence="14 15"/>
<evidence type="ECO:0000256" key="5">
    <source>
        <dbReference type="ARBA" id="ARBA00022475"/>
    </source>
</evidence>
<evidence type="ECO:0000256" key="7">
    <source>
        <dbReference type="ARBA" id="ARBA00022692"/>
    </source>
</evidence>
<dbReference type="EMBL" id="RWJF01000001">
    <property type="protein sequence ID" value="RST29757.1"/>
    <property type="molecule type" value="Genomic_DNA"/>
</dbReference>
<keyword evidence="10 14" id="KW-0560">Oxidoreductase</keyword>
<dbReference type="GO" id="GO:0005886">
    <property type="term" value="C:plasma membrane"/>
    <property type="evidence" value="ECO:0007669"/>
    <property type="project" value="UniProtKB-SubCell"/>
</dbReference>
<evidence type="ECO:0000256" key="1">
    <source>
        <dbReference type="ARBA" id="ARBA00004651"/>
    </source>
</evidence>
<keyword evidence="12 14" id="KW-0472">Membrane</keyword>
<keyword evidence="9 14" id="KW-1133">Transmembrane helix</keyword>
<protein>
    <recommendedName>
        <fullName evidence="4 14">Protoporphyrinogen IX oxidase</fullName>
        <shortName evidence="14">PPO</shortName>
        <ecNumber evidence="14 15">1.3.99.-</ecNumber>
    </recommendedName>
</protein>
<dbReference type="GO" id="GO:0006782">
    <property type="term" value="P:protoporphyrinogen IX biosynthetic process"/>
    <property type="evidence" value="ECO:0007669"/>
    <property type="project" value="UniProtKB-UniRule"/>
</dbReference>
<keyword evidence="7 14" id="KW-0812">Transmembrane</keyword>
<comment type="catalytic activity">
    <reaction evidence="13 14 15">
        <text>protoporphyrinogen IX + 3 A = protoporphyrin IX + 3 AH2</text>
        <dbReference type="Rhea" id="RHEA:62000"/>
        <dbReference type="ChEBI" id="CHEBI:13193"/>
        <dbReference type="ChEBI" id="CHEBI:17499"/>
        <dbReference type="ChEBI" id="CHEBI:57306"/>
        <dbReference type="ChEBI" id="CHEBI:57307"/>
    </reaction>
</comment>
<dbReference type="PANTHER" id="PTHR40255">
    <property type="entry name" value="UPF0093 MEMBRANE PROTEIN SLR1790"/>
    <property type="match status" value="1"/>
</dbReference>
<proteinExistence type="inferred from homology"/>
<evidence type="ECO:0000256" key="14">
    <source>
        <dbReference type="HAMAP-Rule" id="MF_02239"/>
    </source>
</evidence>
<keyword evidence="11 14" id="KW-0408">Iron</keyword>
<evidence type="ECO:0000256" key="8">
    <source>
        <dbReference type="ARBA" id="ARBA00022723"/>
    </source>
</evidence>
<dbReference type="HAMAP" id="MF_02239">
    <property type="entry name" value="HemJ"/>
    <property type="match status" value="1"/>
</dbReference>
<comment type="pathway">
    <text evidence="2 14 15">Porphyrin-containing compound metabolism; protoporphyrin-IX biosynthesis; protoporphyrin-IX from protoporphyrinogen-IX: step 1/1.</text>
</comment>
<feature type="transmembrane region" description="Helical" evidence="14">
    <location>
        <begin position="23"/>
        <end position="44"/>
    </location>
</feature>
<sequence>MNGFHGSDLVGFLGAAYPWVKSAHLTFVIFWMAGLFILPRFYVYHHETTPGSAEDRAWIEREKRVRSIILTPAMLLVWLFGLLLAFNIGAFGQGWFSAKLALVVALTGYQGWMGAYGRKLAGGARPLENKTLRIMNEVPGIAAVLIVTLVIVKPF</sequence>
<evidence type="ECO:0000256" key="10">
    <source>
        <dbReference type="ARBA" id="ARBA00023002"/>
    </source>
</evidence>
<evidence type="ECO:0000256" key="2">
    <source>
        <dbReference type="ARBA" id="ARBA00005073"/>
    </source>
</evidence>
<dbReference type="PIRSF" id="PIRSF004638">
    <property type="entry name" value="UCP004638"/>
    <property type="match status" value="1"/>
</dbReference>
<reference evidence="16 17" key="1">
    <citation type="submission" date="2018-12" db="EMBL/GenBank/DDBJ databases">
        <title>Sphingomonas sp. HMF7854 Genome sequencing and assembly.</title>
        <authorList>
            <person name="Cha I."/>
            <person name="Kang H."/>
            <person name="Kim H."/>
            <person name="Kang J."/>
            <person name="Joh K."/>
        </authorList>
    </citation>
    <scope>NUCLEOTIDE SEQUENCE [LARGE SCALE GENOMIC DNA]</scope>
    <source>
        <strain evidence="16 17">HMF7854</strain>
    </source>
</reference>
<dbReference type="InterPro" id="IPR005265">
    <property type="entry name" value="HemJ-like"/>
</dbReference>
<keyword evidence="8 14" id="KW-0479">Metal-binding</keyword>
<evidence type="ECO:0000313" key="17">
    <source>
        <dbReference type="Proteomes" id="UP000274661"/>
    </source>
</evidence>
<comment type="subcellular location">
    <subcellularLocation>
        <location evidence="1 14">Cell membrane</location>
        <topology evidence="1 14">Multi-pass membrane protein</topology>
    </subcellularLocation>
</comment>
<keyword evidence="6 14" id="KW-0349">Heme</keyword>
<feature type="transmembrane region" description="Helical" evidence="14">
    <location>
        <begin position="94"/>
        <end position="113"/>
    </location>
</feature>
<keyword evidence="5 14" id="KW-1003">Cell membrane</keyword>
<comment type="cofactor">
    <cofactor evidence="14 15">
        <name>heme b</name>
        <dbReference type="ChEBI" id="CHEBI:60344"/>
    </cofactor>
    <text evidence="14 15">Binds 1 heme b (iron(II)-protoporphyrin IX) group per subunit.</text>
</comment>
<organism evidence="16 17">
    <name type="scientific">Sphingomonas ginkgonis</name>
    <dbReference type="NCBI Taxonomy" id="2315330"/>
    <lineage>
        <taxon>Bacteria</taxon>
        <taxon>Pseudomonadati</taxon>
        <taxon>Pseudomonadota</taxon>
        <taxon>Alphaproteobacteria</taxon>
        <taxon>Sphingomonadales</taxon>
        <taxon>Sphingomonadaceae</taxon>
        <taxon>Sphingomonas</taxon>
    </lineage>
</organism>
<dbReference type="Proteomes" id="UP000274661">
    <property type="component" value="Unassembled WGS sequence"/>
</dbReference>
<dbReference type="PANTHER" id="PTHR40255:SF1">
    <property type="entry name" value="PROTOPORPHYRINOGEN IX OXIDASE"/>
    <property type="match status" value="1"/>
</dbReference>
<gene>
    <name evidence="16" type="ORF">HMF7854_02135</name>
</gene>
<dbReference type="OrthoDB" id="9800824at2"/>
<comment type="caution">
    <text evidence="16">The sequence shown here is derived from an EMBL/GenBank/DDBJ whole genome shotgun (WGS) entry which is preliminary data.</text>
</comment>
<feature type="transmembrane region" description="Helical" evidence="14">
    <location>
        <begin position="65"/>
        <end position="88"/>
    </location>
</feature>
<dbReference type="Pfam" id="PF03653">
    <property type="entry name" value="UPF0093"/>
    <property type="match status" value="1"/>
</dbReference>
<evidence type="ECO:0000256" key="15">
    <source>
        <dbReference type="PIRNR" id="PIRNR004638"/>
    </source>
</evidence>
<feature type="transmembrane region" description="Helical" evidence="14">
    <location>
        <begin position="134"/>
        <end position="152"/>
    </location>
</feature>
<dbReference type="GO" id="GO:0070818">
    <property type="term" value="F:protoporphyrinogen oxidase activity"/>
    <property type="evidence" value="ECO:0007669"/>
    <property type="project" value="UniProtKB-UniRule"/>
</dbReference>
<comment type="similarity">
    <text evidence="3 14 15">Belongs to the HemJ family.</text>
</comment>
<evidence type="ECO:0000256" key="13">
    <source>
        <dbReference type="ARBA" id="ARBA00048390"/>
    </source>
</evidence>
<evidence type="ECO:0000256" key="3">
    <source>
        <dbReference type="ARBA" id="ARBA00006501"/>
    </source>
</evidence>
<dbReference type="RefSeq" id="WP_126717597.1">
    <property type="nucleotide sequence ID" value="NZ_RWJF01000001.1"/>
</dbReference>
<feature type="binding site" description="axial binding residue" evidence="14">
    <location>
        <position position="24"/>
    </location>
    <ligand>
        <name>heme</name>
        <dbReference type="ChEBI" id="CHEBI:30413"/>
    </ligand>
    <ligandPart>
        <name>Fe</name>
        <dbReference type="ChEBI" id="CHEBI:18248"/>
    </ligandPart>
</feature>
<evidence type="ECO:0000256" key="6">
    <source>
        <dbReference type="ARBA" id="ARBA00022617"/>
    </source>
</evidence>
<keyword evidence="17" id="KW-1185">Reference proteome</keyword>